<evidence type="ECO:0000256" key="6">
    <source>
        <dbReference type="ARBA" id="ARBA00023008"/>
    </source>
</evidence>
<dbReference type="GO" id="GO:0043682">
    <property type="term" value="F:P-type divalent copper transporter activity"/>
    <property type="evidence" value="ECO:0007669"/>
    <property type="project" value="TreeGrafter"/>
</dbReference>
<dbReference type="PROSITE" id="PS50846">
    <property type="entry name" value="HMA_2"/>
    <property type="match status" value="2"/>
</dbReference>
<dbReference type="EMBL" id="CYZP01000086">
    <property type="protein sequence ID" value="CUO75799.1"/>
    <property type="molecule type" value="Genomic_DNA"/>
</dbReference>
<dbReference type="InterPro" id="IPR017969">
    <property type="entry name" value="Heavy-metal-associated_CS"/>
</dbReference>
<evidence type="ECO:0000256" key="5">
    <source>
        <dbReference type="ARBA" id="ARBA00022967"/>
    </source>
</evidence>
<accession>A0A174HSC3</accession>
<evidence type="ECO:0000259" key="8">
    <source>
        <dbReference type="PROSITE" id="PS50846"/>
    </source>
</evidence>
<dbReference type="NCBIfam" id="TIGR00003">
    <property type="entry name" value="copper ion binding protein"/>
    <property type="match status" value="2"/>
</dbReference>
<keyword evidence="4" id="KW-0460">Magnesium</keyword>
<dbReference type="GO" id="GO:0005507">
    <property type="term" value="F:copper ion binding"/>
    <property type="evidence" value="ECO:0007669"/>
    <property type="project" value="InterPro"/>
</dbReference>
<comment type="subcellular location">
    <subcellularLocation>
        <location evidence="1">Endomembrane system</location>
        <topology evidence="1">Multi-pass membrane protein</topology>
    </subcellularLocation>
</comment>
<dbReference type="GO" id="GO:0055070">
    <property type="term" value="P:copper ion homeostasis"/>
    <property type="evidence" value="ECO:0007669"/>
    <property type="project" value="TreeGrafter"/>
</dbReference>
<reference evidence="9 10" key="1">
    <citation type="submission" date="2015-09" db="EMBL/GenBank/DDBJ databases">
        <authorList>
            <consortium name="Pathogen Informatics"/>
        </authorList>
    </citation>
    <scope>NUCLEOTIDE SEQUENCE [LARGE SCALE GENOMIC DNA]</scope>
    <source>
        <strain evidence="9 10">2789STDY5834861</strain>
    </source>
</reference>
<keyword evidence="7" id="KW-0472">Membrane</keyword>
<keyword evidence="3" id="KW-0406">Ion transport</keyword>
<dbReference type="Gene3D" id="3.30.70.100">
    <property type="match status" value="2"/>
</dbReference>
<keyword evidence="5" id="KW-1278">Translocase</keyword>
<keyword evidence="7" id="KW-1133">Transmembrane helix</keyword>
<dbReference type="PANTHER" id="PTHR43520">
    <property type="entry name" value="ATP7, ISOFORM B"/>
    <property type="match status" value="1"/>
</dbReference>
<keyword evidence="3" id="KW-0813">Transport</keyword>
<dbReference type="CDD" id="cd00371">
    <property type="entry name" value="HMA"/>
    <property type="match status" value="2"/>
</dbReference>
<evidence type="ECO:0000313" key="9">
    <source>
        <dbReference type="EMBL" id="CUO75799.1"/>
    </source>
</evidence>
<evidence type="ECO:0000256" key="1">
    <source>
        <dbReference type="ARBA" id="ARBA00004127"/>
    </source>
</evidence>
<dbReference type="InterPro" id="IPR006121">
    <property type="entry name" value="HMA_dom"/>
</dbReference>
<dbReference type="Pfam" id="PF00403">
    <property type="entry name" value="HMA"/>
    <property type="match status" value="2"/>
</dbReference>
<protein>
    <submittedName>
        <fullName evidence="9">Cadmium, zinc and cobalt-transporting ATPase</fullName>
        <ecNumber evidence="9">3.6.3.3</ecNumber>
    </submittedName>
</protein>
<dbReference type="Proteomes" id="UP000095645">
    <property type="component" value="Unassembled WGS sequence"/>
</dbReference>
<dbReference type="InterPro" id="IPR036163">
    <property type="entry name" value="HMA_dom_sf"/>
</dbReference>
<keyword evidence="6" id="KW-0186">Copper</keyword>
<dbReference type="PANTHER" id="PTHR43520:SF8">
    <property type="entry name" value="P-TYPE CU(+) TRANSPORTER"/>
    <property type="match status" value="1"/>
</dbReference>
<dbReference type="AlphaFoldDB" id="A0A174HSC3"/>
<evidence type="ECO:0000256" key="7">
    <source>
        <dbReference type="SAM" id="Phobius"/>
    </source>
</evidence>
<dbReference type="SUPFAM" id="SSF55008">
    <property type="entry name" value="HMA, heavy metal-associated domain"/>
    <property type="match status" value="2"/>
</dbReference>
<feature type="transmembrane region" description="Helical" evidence="7">
    <location>
        <begin position="174"/>
        <end position="195"/>
    </location>
</feature>
<dbReference type="PROSITE" id="PS01047">
    <property type="entry name" value="HMA_1"/>
    <property type="match status" value="2"/>
</dbReference>
<keyword evidence="9" id="KW-0378">Hydrolase</keyword>
<proteinExistence type="predicted"/>
<keyword evidence="2" id="KW-0479">Metal-binding</keyword>
<feature type="transmembrane region" description="Helical" evidence="7">
    <location>
        <begin position="201"/>
        <end position="222"/>
    </location>
</feature>
<keyword evidence="3" id="KW-0187">Copper transport</keyword>
<name>A0A174HSC3_9FIRM</name>
<dbReference type="GO" id="GO:0016787">
    <property type="term" value="F:hydrolase activity"/>
    <property type="evidence" value="ECO:0007669"/>
    <property type="project" value="UniProtKB-KW"/>
</dbReference>
<gene>
    <name evidence="9" type="primary">cadA_3</name>
    <name evidence="9" type="ORF">ERS852476_03816</name>
</gene>
<dbReference type="GO" id="GO:0016020">
    <property type="term" value="C:membrane"/>
    <property type="evidence" value="ECO:0007669"/>
    <property type="project" value="TreeGrafter"/>
</dbReference>
<evidence type="ECO:0000256" key="3">
    <source>
        <dbReference type="ARBA" id="ARBA00022796"/>
    </source>
</evidence>
<evidence type="ECO:0000256" key="2">
    <source>
        <dbReference type="ARBA" id="ARBA00022723"/>
    </source>
</evidence>
<feature type="domain" description="HMA" evidence="8">
    <location>
        <begin position="1"/>
        <end position="65"/>
    </location>
</feature>
<evidence type="ECO:0000256" key="4">
    <source>
        <dbReference type="ARBA" id="ARBA00022842"/>
    </source>
</evidence>
<feature type="domain" description="HMA" evidence="8">
    <location>
        <begin position="78"/>
        <end position="146"/>
    </location>
</feature>
<evidence type="ECO:0000313" key="10">
    <source>
        <dbReference type="Proteomes" id="UP000095645"/>
    </source>
</evidence>
<dbReference type="EC" id="3.6.3.3" evidence="9"/>
<keyword evidence="7" id="KW-0812">Transmembrane</keyword>
<organism evidence="9 10">
    <name type="scientific">Blautia obeum</name>
    <dbReference type="NCBI Taxonomy" id="40520"/>
    <lineage>
        <taxon>Bacteria</taxon>
        <taxon>Bacillati</taxon>
        <taxon>Bacillota</taxon>
        <taxon>Clostridia</taxon>
        <taxon>Lachnospirales</taxon>
        <taxon>Lachnospiraceae</taxon>
        <taxon>Blautia</taxon>
    </lineage>
</organism>
<dbReference type="InterPro" id="IPR006122">
    <property type="entry name" value="HMA_Cu_ion-bd"/>
</dbReference>
<sequence>MKRIFLLKGLDCPNCSAKIEKEVGELDGVQSSVVNLMKQTITVNVTQTAADTIASQIETIVYSHEPDVEVQEETVMNVTKSYSLKGLDCPNCSAKIEKEVGELDGVQSSVVNLMKQTLTINVAQTAADTIASQIETIVHSHEPDVEVSEIVQESYIPEKKQEANESYNNEDKKLTVRLATGAAIYAIGMALTVFAKVPLPIELAFLIVSYVILGGDVVWQAVRWSYVKKKYKLNTTNFLFLCNC</sequence>